<name>A0A1B7JLW5_9GAMM</name>
<organism evidence="2 3">
    <name type="scientific">Providencia heimbachae ATCC 35613</name>
    <dbReference type="NCBI Taxonomy" id="1354272"/>
    <lineage>
        <taxon>Bacteria</taxon>
        <taxon>Pseudomonadati</taxon>
        <taxon>Pseudomonadota</taxon>
        <taxon>Gammaproteobacteria</taxon>
        <taxon>Enterobacterales</taxon>
        <taxon>Morganellaceae</taxon>
        <taxon>Providencia</taxon>
    </lineage>
</organism>
<feature type="signal peptide" evidence="1">
    <location>
        <begin position="1"/>
        <end position="19"/>
    </location>
</feature>
<gene>
    <name evidence="2" type="ORF">M998_3201</name>
</gene>
<keyword evidence="3" id="KW-1185">Reference proteome</keyword>
<dbReference type="EMBL" id="LXEW01000045">
    <property type="protein sequence ID" value="OAT48842.1"/>
    <property type="molecule type" value="Genomic_DNA"/>
</dbReference>
<protein>
    <submittedName>
        <fullName evidence="2">Uncharacterized protein</fullName>
    </submittedName>
</protein>
<evidence type="ECO:0000256" key="1">
    <source>
        <dbReference type="SAM" id="SignalP"/>
    </source>
</evidence>
<dbReference type="OrthoDB" id="6465419at2"/>
<dbReference type="Proteomes" id="UP000078224">
    <property type="component" value="Unassembled WGS sequence"/>
</dbReference>
<comment type="caution">
    <text evidence="2">The sequence shown here is derived from an EMBL/GenBank/DDBJ whole genome shotgun (WGS) entry which is preliminary data.</text>
</comment>
<dbReference type="AlphaFoldDB" id="A0A1B7JLW5"/>
<proteinExistence type="predicted"/>
<keyword evidence="1" id="KW-0732">Signal</keyword>
<dbReference type="PATRIC" id="fig|1354272.4.peg.3265"/>
<reference evidence="2 3" key="1">
    <citation type="submission" date="2016-04" db="EMBL/GenBank/DDBJ databases">
        <title>ATOL: Assembling a taxonomically balanced genome-scale reconstruction of the evolutionary history of the Enterobacteriaceae.</title>
        <authorList>
            <person name="Plunkett G.III."/>
            <person name="Neeno-Eckwall E.C."/>
            <person name="Glasner J.D."/>
            <person name="Perna N.T."/>
        </authorList>
    </citation>
    <scope>NUCLEOTIDE SEQUENCE [LARGE SCALE GENOMIC DNA]</scope>
    <source>
        <strain evidence="2 3">ATCC 35613</strain>
    </source>
</reference>
<accession>A0A1B7JLW5</accession>
<sequence>MKKLLLIATMVLFSFGSYANEGKEYTVEQLRKMIEDKEYPAISAYKETGSGDMDDVKSCKDRVVSRSVNFSEYPITVEQDVENEIYESVVWMPNYAQKVICEIKDDKARGTQLDATYK</sequence>
<evidence type="ECO:0000313" key="2">
    <source>
        <dbReference type="EMBL" id="OAT48842.1"/>
    </source>
</evidence>
<feature type="chain" id="PRO_5008595313" evidence="1">
    <location>
        <begin position="20"/>
        <end position="118"/>
    </location>
</feature>
<evidence type="ECO:0000313" key="3">
    <source>
        <dbReference type="Proteomes" id="UP000078224"/>
    </source>
</evidence>
<dbReference type="RefSeq" id="WP_068909769.1">
    <property type="nucleotide sequence ID" value="NZ_LXEW01000045.1"/>
</dbReference>